<dbReference type="InterPro" id="IPR035901">
    <property type="entry name" value="GIY-YIG_endonuc_sf"/>
</dbReference>
<dbReference type="RefSeq" id="WP_022067001.1">
    <property type="nucleotide sequence ID" value="NZ_BAABXP010000002.1"/>
</dbReference>
<feature type="domain" description="GIY-YIG" evidence="2">
    <location>
        <begin position="94"/>
        <end position="184"/>
    </location>
</feature>
<dbReference type="InterPro" id="IPR000305">
    <property type="entry name" value="GIY-YIG_endonuc"/>
</dbReference>
<protein>
    <recommendedName>
        <fullName evidence="2">GIY-YIG domain-containing protein</fullName>
    </recommendedName>
</protein>
<organism evidence="3 4">
    <name type="scientific">Blautia caecimuris</name>
    <dbReference type="NCBI Taxonomy" id="1796615"/>
    <lineage>
        <taxon>Bacteria</taxon>
        <taxon>Bacillati</taxon>
        <taxon>Bacillota</taxon>
        <taxon>Clostridia</taxon>
        <taxon>Lachnospirales</taxon>
        <taxon>Lachnospiraceae</taxon>
        <taxon>Blautia</taxon>
    </lineage>
</organism>
<gene>
    <name evidence="3" type="ORF">ABID24_001384</name>
</gene>
<keyword evidence="1" id="KW-0472">Membrane</keyword>
<evidence type="ECO:0000259" key="2">
    <source>
        <dbReference type="PROSITE" id="PS50164"/>
    </source>
</evidence>
<comment type="caution">
    <text evidence="3">The sequence shown here is derived from an EMBL/GenBank/DDBJ whole genome shotgun (WGS) entry which is preliminary data.</text>
</comment>
<reference evidence="3 4" key="1">
    <citation type="submission" date="2024-06" db="EMBL/GenBank/DDBJ databases">
        <title>Genomic Encyclopedia of Type Strains, Phase IV (KMG-IV): sequencing the most valuable type-strain genomes for metagenomic binning, comparative biology and taxonomic classification.</title>
        <authorList>
            <person name="Goeker M."/>
        </authorList>
    </citation>
    <scope>NUCLEOTIDE SEQUENCE [LARGE SCALE GENOMIC DNA]</scope>
    <source>
        <strain evidence="3 4">DSM 29492</strain>
    </source>
</reference>
<sequence>MDLSEYIREILKKIPEKINIKSPDPGQVVMYLVLGILGVFVFITIIRPVASFFMDRRKRNKIISKGMLFWKDFEKNWISSWRGGRGTSGYKYQDGPGCYVILIYDNQPRGRGFRRYKDVYVGQSIHVYHRVHSHFNGKGNGDVYADIKYGRQAYVRILPCSEKRLNKKEKRLIRIFRAEKSYNRTKGGGVRR</sequence>
<feature type="transmembrane region" description="Helical" evidence="1">
    <location>
        <begin position="28"/>
        <end position="50"/>
    </location>
</feature>
<dbReference type="SUPFAM" id="SSF82771">
    <property type="entry name" value="GIY-YIG endonuclease"/>
    <property type="match status" value="1"/>
</dbReference>
<keyword evidence="1" id="KW-1133">Transmembrane helix</keyword>
<keyword evidence="1" id="KW-0812">Transmembrane</keyword>
<proteinExistence type="predicted"/>
<dbReference type="Proteomes" id="UP001549106">
    <property type="component" value="Unassembled WGS sequence"/>
</dbReference>
<accession>A0ABV2M0Z6</accession>
<evidence type="ECO:0000313" key="3">
    <source>
        <dbReference type="EMBL" id="MET3750140.1"/>
    </source>
</evidence>
<dbReference type="PROSITE" id="PS50164">
    <property type="entry name" value="GIY_YIG"/>
    <property type="match status" value="1"/>
</dbReference>
<dbReference type="EMBL" id="JBEPMJ010000008">
    <property type="protein sequence ID" value="MET3750140.1"/>
    <property type="molecule type" value="Genomic_DNA"/>
</dbReference>
<evidence type="ECO:0000256" key="1">
    <source>
        <dbReference type="SAM" id="Phobius"/>
    </source>
</evidence>
<name>A0ABV2M0Z6_9FIRM</name>
<keyword evidence="4" id="KW-1185">Reference proteome</keyword>
<evidence type="ECO:0000313" key="4">
    <source>
        <dbReference type="Proteomes" id="UP001549106"/>
    </source>
</evidence>